<keyword evidence="2 6" id="KW-0963">Cytoplasm</keyword>
<comment type="subunit">
    <text evidence="6">Heterooligomer composed of large and small subunits.</text>
</comment>
<dbReference type="InterPro" id="IPR003761">
    <property type="entry name" value="Exonuc_VII_S"/>
</dbReference>
<evidence type="ECO:0000256" key="4">
    <source>
        <dbReference type="ARBA" id="ARBA00022801"/>
    </source>
</evidence>
<sequence>MSEPTFEENLTKLETIVTNLEQGNVPLEEALAQFKTGITLSNQLNQTLKQAEETVTKMMTTDDQEVAFDPNND</sequence>
<keyword evidence="4 6" id="KW-0378">Hydrolase</keyword>
<dbReference type="NCBIfam" id="NF002138">
    <property type="entry name" value="PRK00977.1-2"/>
    <property type="match status" value="1"/>
</dbReference>
<accession>A0A0R2B232</accession>
<dbReference type="PATRIC" id="fig|1423727.3.peg.532"/>
<reference evidence="7 8" key="1">
    <citation type="journal article" date="2015" name="Genome Announc.">
        <title>Expanding the biotechnology potential of lactobacilli through comparative genomics of 213 strains and associated genera.</title>
        <authorList>
            <person name="Sun Z."/>
            <person name="Harris H.M."/>
            <person name="McCann A."/>
            <person name="Guo C."/>
            <person name="Argimon S."/>
            <person name="Zhang W."/>
            <person name="Yang X."/>
            <person name="Jeffery I.B."/>
            <person name="Cooney J.C."/>
            <person name="Kagawa T.F."/>
            <person name="Liu W."/>
            <person name="Song Y."/>
            <person name="Salvetti E."/>
            <person name="Wrobel A."/>
            <person name="Rasinkangas P."/>
            <person name="Parkhill J."/>
            <person name="Rea M.C."/>
            <person name="O'Sullivan O."/>
            <person name="Ritari J."/>
            <person name="Douillard F.P."/>
            <person name="Paul Ross R."/>
            <person name="Yang R."/>
            <person name="Briner A.E."/>
            <person name="Felis G.E."/>
            <person name="de Vos W.M."/>
            <person name="Barrangou R."/>
            <person name="Klaenhammer T.R."/>
            <person name="Caufield P.W."/>
            <person name="Cui Y."/>
            <person name="Zhang H."/>
            <person name="O'Toole P.W."/>
        </authorList>
    </citation>
    <scope>NUCLEOTIDE SEQUENCE [LARGE SCALE GENOMIC DNA]</scope>
    <source>
        <strain evidence="7 8">DSM 23927</strain>
    </source>
</reference>
<gene>
    <name evidence="6" type="primary">xseB</name>
    <name evidence="7" type="ORF">FC34_GL000529</name>
</gene>
<dbReference type="GO" id="GO:0005829">
    <property type="term" value="C:cytosol"/>
    <property type="evidence" value="ECO:0007669"/>
    <property type="project" value="TreeGrafter"/>
</dbReference>
<dbReference type="PIRSF" id="PIRSF006488">
    <property type="entry name" value="Exonuc_VII_S"/>
    <property type="match status" value="1"/>
</dbReference>
<dbReference type="Proteomes" id="UP000051672">
    <property type="component" value="Unassembled WGS sequence"/>
</dbReference>
<evidence type="ECO:0000256" key="1">
    <source>
        <dbReference type="ARBA" id="ARBA00009998"/>
    </source>
</evidence>
<organism evidence="7 8">
    <name type="scientific">Lacticaseibacillus brantae DSM 23927</name>
    <dbReference type="NCBI Taxonomy" id="1423727"/>
    <lineage>
        <taxon>Bacteria</taxon>
        <taxon>Bacillati</taxon>
        <taxon>Bacillota</taxon>
        <taxon>Bacilli</taxon>
        <taxon>Lactobacillales</taxon>
        <taxon>Lactobacillaceae</taxon>
        <taxon>Lacticaseibacillus</taxon>
    </lineage>
</organism>
<dbReference type="OrthoDB" id="9798666at2"/>
<dbReference type="PANTHER" id="PTHR34137:SF1">
    <property type="entry name" value="EXODEOXYRIBONUCLEASE 7 SMALL SUBUNIT"/>
    <property type="match status" value="1"/>
</dbReference>
<keyword evidence="5 6" id="KW-0269">Exonuclease</keyword>
<comment type="similarity">
    <text evidence="1 6">Belongs to the XseB family.</text>
</comment>
<name>A0A0R2B232_9LACO</name>
<dbReference type="RefSeq" id="WP_057893829.1">
    <property type="nucleotide sequence ID" value="NZ_AYZQ01000001.1"/>
</dbReference>
<keyword evidence="8" id="KW-1185">Reference proteome</keyword>
<evidence type="ECO:0000313" key="7">
    <source>
        <dbReference type="EMBL" id="KRM72818.1"/>
    </source>
</evidence>
<evidence type="ECO:0000313" key="8">
    <source>
        <dbReference type="Proteomes" id="UP000051672"/>
    </source>
</evidence>
<dbReference type="AlphaFoldDB" id="A0A0R2B232"/>
<dbReference type="GO" id="GO:0008855">
    <property type="term" value="F:exodeoxyribonuclease VII activity"/>
    <property type="evidence" value="ECO:0007669"/>
    <property type="project" value="UniProtKB-UniRule"/>
</dbReference>
<comment type="function">
    <text evidence="6">Bidirectionally degrades single-stranded DNA into large acid-insoluble oligonucleotides, which are then degraded further into small acid-soluble oligonucleotides.</text>
</comment>
<proteinExistence type="inferred from homology"/>
<evidence type="ECO:0000256" key="6">
    <source>
        <dbReference type="HAMAP-Rule" id="MF_00337"/>
    </source>
</evidence>
<comment type="caution">
    <text evidence="7">The sequence shown here is derived from an EMBL/GenBank/DDBJ whole genome shotgun (WGS) entry which is preliminary data.</text>
</comment>
<dbReference type="PANTHER" id="PTHR34137">
    <property type="entry name" value="EXODEOXYRIBONUCLEASE 7 SMALL SUBUNIT"/>
    <property type="match status" value="1"/>
</dbReference>
<evidence type="ECO:0000256" key="5">
    <source>
        <dbReference type="ARBA" id="ARBA00022839"/>
    </source>
</evidence>
<evidence type="ECO:0000256" key="3">
    <source>
        <dbReference type="ARBA" id="ARBA00022722"/>
    </source>
</evidence>
<comment type="subcellular location">
    <subcellularLocation>
        <location evidence="6">Cytoplasm</location>
    </subcellularLocation>
</comment>
<dbReference type="Gene3D" id="1.10.287.1040">
    <property type="entry name" value="Exonuclease VII, small subunit"/>
    <property type="match status" value="1"/>
</dbReference>
<comment type="catalytic activity">
    <reaction evidence="6">
        <text>Exonucleolytic cleavage in either 5'- to 3'- or 3'- to 5'-direction to yield nucleoside 5'-phosphates.</text>
        <dbReference type="EC" id="3.1.11.6"/>
    </reaction>
</comment>
<dbReference type="GO" id="GO:0006308">
    <property type="term" value="P:DNA catabolic process"/>
    <property type="evidence" value="ECO:0007669"/>
    <property type="project" value="UniProtKB-UniRule"/>
</dbReference>
<dbReference type="InterPro" id="IPR037004">
    <property type="entry name" value="Exonuc_VII_ssu_sf"/>
</dbReference>
<dbReference type="EC" id="3.1.11.6" evidence="6"/>
<dbReference type="NCBIfam" id="TIGR01280">
    <property type="entry name" value="xseB"/>
    <property type="match status" value="1"/>
</dbReference>
<dbReference type="STRING" id="1423727.FC34_GL000529"/>
<dbReference type="EMBL" id="AYZQ01000001">
    <property type="protein sequence ID" value="KRM72818.1"/>
    <property type="molecule type" value="Genomic_DNA"/>
</dbReference>
<dbReference type="HAMAP" id="MF_00337">
    <property type="entry name" value="Exonuc_7_S"/>
    <property type="match status" value="1"/>
</dbReference>
<dbReference type="GO" id="GO:0009318">
    <property type="term" value="C:exodeoxyribonuclease VII complex"/>
    <property type="evidence" value="ECO:0007669"/>
    <property type="project" value="UniProtKB-UniRule"/>
</dbReference>
<keyword evidence="3 6" id="KW-0540">Nuclease</keyword>
<protein>
    <recommendedName>
        <fullName evidence="6">Exodeoxyribonuclease 7 small subunit</fullName>
        <ecNumber evidence="6">3.1.11.6</ecNumber>
    </recommendedName>
    <alternativeName>
        <fullName evidence="6">Exodeoxyribonuclease VII small subunit</fullName>
        <shortName evidence="6">Exonuclease VII small subunit</shortName>
    </alternativeName>
</protein>
<evidence type="ECO:0000256" key="2">
    <source>
        <dbReference type="ARBA" id="ARBA00022490"/>
    </source>
</evidence>
<dbReference type="Pfam" id="PF02609">
    <property type="entry name" value="Exonuc_VII_S"/>
    <property type="match status" value="1"/>
</dbReference>
<dbReference type="SUPFAM" id="SSF116842">
    <property type="entry name" value="XseB-like"/>
    <property type="match status" value="1"/>
</dbReference>